<evidence type="ECO:0008006" key="4">
    <source>
        <dbReference type="Google" id="ProtNLM"/>
    </source>
</evidence>
<feature type="transmembrane region" description="Helical" evidence="1">
    <location>
        <begin position="153"/>
        <end position="175"/>
    </location>
</feature>
<name>A0A9P6YDD2_RHIOR</name>
<accession>A0A9P6YDD2</accession>
<comment type="caution">
    <text evidence="2">The sequence shown here is derived from an EMBL/GenBank/DDBJ whole genome shotgun (WGS) entry which is preliminary data.</text>
</comment>
<evidence type="ECO:0000256" key="1">
    <source>
        <dbReference type="SAM" id="Phobius"/>
    </source>
</evidence>
<feature type="transmembrane region" description="Helical" evidence="1">
    <location>
        <begin position="113"/>
        <end position="133"/>
    </location>
</feature>
<dbReference type="Proteomes" id="UP000717996">
    <property type="component" value="Unassembled WGS sequence"/>
</dbReference>
<evidence type="ECO:0000313" key="2">
    <source>
        <dbReference type="EMBL" id="KAG1544723.1"/>
    </source>
</evidence>
<keyword evidence="1" id="KW-1133">Transmembrane helix</keyword>
<dbReference type="InterPro" id="IPR022127">
    <property type="entry name" value="STIMATE/YPL162C"/>
</dbReference>
<sequence length="260" mass="29652">MTLDYRAPSPDPQAGCKLMDTFGITVQLCLAATAFSSLIYKRQREKPQRPLRIWGFDVTKQLVGGIIVHSLNVLAAIFFGVTPEEGLGWTGFQSGIYGEPPFKEQFKKWSKQLSVYIVSLILMKVIVVVLFHLCPWISDIGDWVLRWTLGNYRLQVVFVMLIFPLIMNTTQFWIIDTIVKHKSDKAIQLNADEEDAQVLLGLHEESEDEYQPIVTQFQDLIPNHSSNNSNSSLISIHNEFQPALSSTMHINEYELKSKIH</sequence>
<gene>
    <name evidence="2" type="ORF">G6F51_005891</name>
</gene>
<dbReference type="PANTHER" id="PTHR31735:SF1">
    <property type="entry name" value="VACUOLAR MEMBRANE PROTEIN YPL162C"/>
    <property type="match status" value="1"/>
</dbReference>
<keyword evidence="1" id="KW-0812">Transmembrane</keyword>
<proteinExistence type="predicted"/>
<reference evidence="2" key="1">
    <citation type="journal article" date="2020" name="Microb. Genom.">
        <title>Genetic diversity of clinical and environmental Mucorales isolates obtained from an investigation of mucormycosis cases among solid organ transplant recipients.</title>
        <authorList>
            <person name="Nguyen M.H."/>
            <person name="Kaul D."/>
            <person name="Muto C."/>
            <person name="Cheng S.J."/>
            <person name="Richter R.A."/>
            <person name="Bruno V.M."/>
            <person name="Liu G."/>
            <person name="Beyhan S."/>
            <person name="Sundermann A.J."/>
            <person name="Mounaud S."/>
            <person name="Pasculle A.W."/>
            <person name="Nierman W.C."/>
            <person name="Driscoll E."/>
            <person name="Cumbie R."/>
            <person name="Clancy C.J."/>
            <person name="Dupont C.L."/>
        </authorList>
    </citation>
    <scope>NUCLEOTIDE SEQUENCE</scope>
    <source>
        <strain evidence="2">GL16</strain>
    </source>
</reference>
<dbReference type="GO" id="GO:0016020">
    <property type="term" value="C:membrane"/>
    <property type="evidence" value="ECO:0007669"/>
    <property type="project" value="TreeGrafter"/>
</dbReference>
<organism evidence="2 3">
    <name type="scientific">Rhizopus oryzae</name>
    <name type="common">Mucormycosis agent</name>
    <name type="synonym">Rhizopus arrhizus var. delemar</name>
    <dbReference type="NCBI Taxonomy" id="64495"/>
    <lineage>
        <taxon>Eukaryota</taxon>
        <taxon>Fungi</taxon>
        <taxon>Fungi incertae sedis</taxon>
        <taxon>Mucoromycota</taxon>
        <taxon>Mucoromycotina</taxon>
        <taxon>Mucoromycetes</taxon>
        <taxon>Mucorales</taxon>
        <taxon>Mucorineae</taxon>
        <taxon>Rhizopodaceae</taxon>
        <taxon>Rhizopus</taxon>
    </lineage>
</organism>
<feature type="transmembrane region" description="Helical" evidence="1">
    <location>
        <begin position="22"/>
        <end position="40"/>
    </location>
</feature>
<dbReference type="Pfam" id="PF12400">
    <property type="entry name" value="STIMATE"/>
    <property type="match status" value="1"/>
</dbReference>
<dbReference type="AlphaFoldDB" id="A0A9P6YDD2"/>
<keyword evidence="1" id="KW-0472">Membrane</keyword>
<protein>
    <recommendedName>
        <fullName evidence="4">Vacuolar membrane protein</fullName>
    </recommendedName>
</protein>
<dbReference type="PANTHER" id="PTHR31735">
    <property type="entry name" value="VACUOLAR MEMBRANE PROTEIN YPL162C"/>
    <property type="match status" value="1"/>
</dbReference>
<evidence type="ECO:0000313" key="3">
    <source>
        <dbReference type="Proteomes" id="UP000717996"/>
    </source>
</evidence>
<dbReference type="EMBL" id="JAANIT010000756">
    <property type="protein sequence ID" value="KAG1544723.1"/>
    <property type="molecule type" value="Genomic_DNA"/>
</dbReference>
<dbReference type="OrthoDB" id="431202at2759"/>